<name>A0A7I7PJU4_9MYCO</name>
<feature type="domain" description="FAD dependent oxidoreductase" evidence="5">
    <location>
        <begin position="5"/>
        <end position="343"/>
    </location>
</feature>
<dbReference type="InterPro" id="IPR006076">
    <property type="entry name" value="FAD-dep_OxRdtase"/>
</dbReference>
<dbReference type="InterPro" id="IPR045170">
    <property type="entry name" value="MTOX"/>
</dbReference>
<dbReference type="RefSeq" id="WP_083086985.1">
    <property type="nucleotide sequence ID" value="NZ_AP022583.1"/>
</dbReference>
<comment type="cofactor">
    <cofactor evidence="1">
        <name>FAD</name>
        <dbReference type="ChEBI" id="CHEBI:57692"/>
    </cofactor>
</comment>
<keyword evidence="4" id="KW-0560">Oxidoreductase</keyword>
<protein>
    <submittedName>
        <fullName evidence="7">Amino acid oxidase</fullName>
    </submittedName>
</protein>
<dbReference type="EMBL" id="AP022583">
    <property type="protein sequence ID" value="BBY08898.1"/>
    <property type="molecule type" value="Genomic_DNA"/>
</dbReference>
<evidence type="ECO:0000313" key="6">
    <source>
        <dbReference type="EMBL" id="BBY08898.1"/>
    </source>
</evidence>
<dbReference type="Proteomes" id="UP000192374">
    <property type="component" value="Unassembled WGS sequence"/>
</dbReference>
<dbReference type="Gene3D" id="3.30.9.10">
    <property type="entry name" value="D-Amino Acid Oxidase, subunit A, domain 2"/>
    <property type="match status" value="1"/>
</dbReference>
<dbReference type="GO" id="GO:0050660">
    <property type="term" value="F:flavin adenine dinucleotide binding"/>
    <property type="evidence" value="ECO:0007669"/>
    <property type="project" value="InterPro"/>
</dbReference>
<evidence type="ECO:0000256" key="4">
    <source>
        <dbReference type="ARBA" id="ARBA00023002"/>
    </source>
</evidence>
<evidence type="ECO:0000313" key="8">
    <source>
        <dbReference type="Proteomes" id="UP000192374"/>
    </source>
</evidence>
<dbReference type="Gene3D" id="3.50.50.60">
    <property type="entry name" value="FAD/NAD(P)-binding domain"/>
    <property type="match status" value="1"/>
</dbReference>
<evidence type="ECO:0000259" key="5">
    <source>
        <dbReference type="Pfam" id="PF01266"/>
    </source>
</evidence>
<dbReference type="KEGG" id="mnv:MNVI_42160"/>
<keyword evidence="3" id="KW-0274">FAD</keyword>
<evidence type="ECO:0000313" key="9">
    <source>
        <dbReference type="Proteomes" id="UP000466894"/>
    </source>
</evidence>
<evidence type="ECO:0000256" key="3">
    <source>
        <dbReference type="ARBA" id="ARBA00022827"/>
    </source>
</evidence>
<reference evidence="6 9" key="2">
    <citation type="journal article" date="2019" name="Emerg. Microbes Infect.">
        <title>Comprehensive subspecies identification of 175 nontuberculous mycobacteria species based on 7547 genomic profiles.</title>
        <authorList>
            <person name="Matsumoto Y."/>
            <person name="Kinjo T."/>
            <person name="Motooka D."/>
            <person name="Nabeya D."/>
            <person name="Jung N."/>
            <person name="Uechi K."/>
            <person name="Horii T."/>
            <person name="Iida T."/>
            <person name="Fujita J."/>
            <person name="Nakamura S."/>
        </authorList>
    </citation>
    <scope>NUCLEOTIDE SEQUENCE [LARGE SCALE GENOMIC DNA]</scope>
    <source>
        <strain evidence="6 9">JCM 16367</strain>
    </source>
</reference>
<keyword evidence="2" id="KW-0285">Flavoprotein</keyword>
<dbReference type="Pfam" id="PF01266">
    <property type="entry name" value="DAO"/>
    <property type="match status" value="1"/>
</dbReference>
<dbReference type="GO" id="GO:0008115">
    <property type="term" value="F:sarcosine oxidase activity"/>
    <property type="evidence" value="ECO:0007669"/>
    <property type="project" value="TreeGrafter"/>
</dbReference>
<accession>A0A7I7PJU4</accession>
<reference evidence="6" key="3">
    <citation type="submission" date="2020-02" db="EMBL/GenBank/DDBJ databases">
        <authorList>
            <person name="Matsumoto Y."/>
            <person name="Motooka D."/>
            <person name="Nakamura S."/>
        </authorList>
    </citation>
    <scope>NUCLEOTIDE SEQUENCE</scope>
    <source>
        <strain evidence="6">JCM 16367</strain>
    </source>
</reference>
<dbReference type="PANTHER" id="PTHR10961:SF46">
    <property type="entry name" value="PEROXISOMAL SARCOSINE OXIDASE"/>
    <property type="match status" value="1"/>
</dbReference>
<evidence type="ECO:0000256" key="2">
    <source>
        <dbReference type="ARBA" id="ARBA00022630"/>
    </source>
</evidence>
<organism evidence="6 9">
    <name type="scientific">Mycobacterium noviomagense</name>
    <dbReference type="NCBI Taxonomy" id="459858"/>
    <lineage>
        <taxon>Bacteria</taxon>
        <taxon>Bacillati</taxon>
        <taxon>Actinomycetota</taxon>
        <taxon>Actinomycetes</taxon>
        <taxon>Mycobacteriales</taxon>
        <taxon>Mycobacteriaceae</taxon>
        <taxon>Mycobacterium</taxon>
    </lineage>
</organism>
<evidence type="ECO:0000256" key="1">
    <source>
        <dbReference type="ARBA" id="ARBA00001974"/>
    </source>
</evidence>
<proteinExistence type="predicted"/>
<keyword evidence="8" id="KW-1185">Reference proteome</keyword>
<reference evidence="7 8" key="1">
    <citation type="submission" date="2017-02" db="EMBL/GenBank/DDBJ databases">
        <title>The new phylogeny of genus Mycobacterium.</title>
        <authorList>
            <person name="Tortoli E."/>
            <person name="Trovato A."/>
            <person name="Cirillo D.M."/>
        </authorList>
    </citation>
    <scope>NUCLEOTIDE SEQUENCE [LARGE SCALE GENOMIC DNA]</scope>
    <source>
        <strain evidence="7 8">DSM 45145</strain>
    </source>
</reference>
<dbReference type="AlphaFoldDB" id="A0A7I7PJU4"/>
<dbReference type="SUPFAM" id="SSF51905">
    <property type="entry name" value="FAD/NAD(P)-binding domain"/>
    <property type="match status" value="1"/>
</dbReference>
<dbReference type="InterPro" id="IPR036188">
    <property type="entry name" value="FAD/NAD-bd_sf"/>
</dbReference>
<sequence>MRSTDVGVIGAGIVGLATAYALTERGASVTVYERGVPGHGQSGGESRIFRHGHDDPRMVEFAKRSRLIWDEWAQRLGIELVSGDGVVALGASAERRLSVLQEVGGIAARRIDAEELHQRLPILADFDGVAVLDERGGSIRTTAAISTLSAELSDRLVADEVLVVRSTPAGTVEVRAGGVTAEHRSLVVCAGRGTAALARGMGLALPVRHGAHVRLTYRVCGEPPQILACLQDGSGAFGETGVYAAAEPGNGRYAVGLSDHVDAPEGGLLDPPALAQLAERASAYVSRALPGLDPDPVDVRHCWVTELPWGSDGLGVWSVDGVFFVAGHNLFKHAPALGRALAAAAAGDGLAEQLRPGAQLGAPPS</sequence>
<evidence type="ECO:0000313" key="7">
    <source>
        <dbReference type="EMBL" id="ORB16304.1"/>
    </source>
</evidence>
<dbReference type="PANTHER" id="PTHR10961">
    <property type="entry name" value="PEROXISOMAL SARCOSINE OXIDASE"/>
    <property type="match status" value="1"/>
</dbReference>
<gene>
    <name evidence="7" type="ORF">BST37_07050</name>
    <name evidence="6" type="ORF">MNVI_42160</name>
</gene>
<dbReference type="Proteomes" id="UP000466894">
    <property type="component" value="Chromosome"/>
</dbReference>
<dbReference type="PRINTS" id="PR00420">
    <property type="entry name" value="RNGMNOXGNASE"/>
</dbReference>
<dbReference type="EMBL" id="MVIC01000008">
    <property type="protein sequence ID" value="ORB16304.1"/>
    <property type="molecule type" value="Genomic_DNA"/>
</dbReference>
<dbReference type="OrthoDB" id="9801699at2"/>